<dbReference type="OrthoDB" id="9783047at2"/>
<feature type="domain" description="Multidrug resistance protein MdtA-like barrel-sandwich hybrid" evidence="2">
    <location>
        <begin position="86"/>
        <end position="207"/>
    </location>
</feature>
<evidence type="ECO:0000256" key="1">
    <source>
        <dbReference type="ARBA" id="ARBA00009477"/>
    </source>
</evidence>
<dbReference type="GO" id="GO:0015562">
    <property type="term" value="F:efflux transmembrane transporter activity"/>
    <property type="evidence" value="ECO:0007669"/>
    <property type="project" value="TreeGrafter"/>
</dbReference>
<dbReference type="InterPro" id="IPR058792">
    <property type="entry name" value="Beta-barrel_RND_2"/>
</dbReference>
<sequence length="367" mass="39697">MLQNQRVRSHSRHPPFGHVVRRCPRFFTAGAAFATVITLLAGCSGESPGAAEAPARVTVPVEVHTVSARPLAHELVAVGSIRADESVVVRPEIAGRIAHIGFAEGQAVKAGQLLFALDDAIYRAELDQARASLVLAQRNFERATELFARKLVAQAERDQAAAAFDAAKAAMALAQARLDKTRILAPFSGVAGLRQVSPGDYVAPGQDLVHLQAMDRVKVDLRIDESALPMLRVGQTLAVEVDAYPGERFSGEVYAIDPRIADTTRSIALRARLPNPEGRLRPGQFARVRLVLGHKADAIVIPEQAIFPRGERQFVYVVDDGSARLREIRVGLRIPGEAEVLDGLRAGERLIIAGLQRLSDGTPVHEQ</sequence>
<dbReference type="GO" id="GO:1990281">
    <property type="term" value="C:efflux pump complex"/>
    <property type="evidence" value="ECO:0007669"/>
    <property type="project" value="TreeGrafter"/>
</dbReference>
<dbReference type="InterPro" id="IPR006143">
    <property type="entry name" value="RND_pump_MFP"/>
</dbReference>
<evidence type="ECO:0000259" key="2">
    <source>
        <dbReference type="Pfam" id="PF25917"/>
    </source>
</evidence>
<dbReference type="PANTHER" id="PTHR30469:SF11">
    <property type="entry name" value="BLL4320 PROTEIN"/>
    <property type="match status" value="1"/>
</dbReference>
<dbReference type="Proteomes" id="UP000199771">
    <property type="component" value="Unassembled WGS sequence"/>
</dbReference>
<dbReference type="InterPro" id="IPR058637">
    <property type="entry name" value="YknX-like_C"/>
</dbReference>
<name>A0A1I2HXC8_9GAMM</name>
<dbReference type="FunFam" id="2.40.30.170:FF:000010">
    <property type="entry name" value="Efflux RND transporter periplasmic adaptor subunit"/>
    <property type="match status" value="1"/>
</dbReference>
<keyword evidence="6" id="KW-1185">Reference proteome</keyword>
<dbReference type="Gene3D" id="2.40.50.100">
    <property type="match status" value="1"/>
</dbReference>
<feature type="domain" description="CusB-like beta-barrel" evidence="3">
    <location>
        <begin position="219"/>
        <end position="290"/>
    </location>
</feature>
<dbReference type="SUPFAM" id="SSF111369">
    <property type="entry name" value="HlyD-like secretion proteins"/>
    <property type="match status" value="1"/>
</dbReference>
<evidence type="ECO:0000259" key="3">
    <source>
        <dbReference type="Pfam" id="PF25954"/>
    </source>
</evidence>
<dbReference type="Pfam" id="PF25917">
    <property type="entry name" value="BSH_RND"/>
    <property type="match status" value="1"/>
</dbReference>
<dbReference type="InterPro" id="IPR058625">
    <property type="entry name" value="MdtA-like_BSH"/>
</dbReference>
<evidence type="ECO:0000259" key="4">
    <source>
        <dbReference type="Pfam" id="PF25989"/>
    </source>
</evidence>
<dbReference type="STRING" id="1076937.SAMN04488120_102232"/>
<dbReference type="AlphaFoldDB" id="A0A1I2HXC8"/>
<organism evidence="5 6">
    <name type="scientific">Fontimonas thermophila</name>
    <dbReference type="NCBI Taxonomy" id="1076937"/>
    <lineage>
        <taxon>Bacteria</taxon>
        <taxon>Pseudomonadati</taxon>
        <taxon>Pseudomonadota</taxon>
        <taxon>Gammaproteobacteria</taxon>
        <taxon>Nevskiales</taxon>
        <taxon>Nevskiaceae</taxon>
        <taxon>Fontimonas</taxon>
    </lineage>
</organism>
<dbReference type="Gene3D" id="2.40.420.20">
    <property type="match status" value="1"/>
</dbReference>
<reference evidence="5 6" key="1">
    <citation type="submission" date="2016-10" db="EMBL/GenBank/DDBJ databases">
        <authorList>
            <person name="de Groot N.N."/>
        </authorList>
    </citation>
    <scope>NUCLEOTIDE SEQUENCE [LARGE SCALE GENOMIC DNA]</scope>
    <source>
        <strain evidence="5 6">DSM 23609</strain>
    </source>
</reference>
<evidence type="ECO:0000313" key="5">
    <source>
        <dbReference type="EMBL" id="SFF33286.1"/>
    </source>
</evidence>
<gene>
    <name evidence="5" type="ORF">SAMN04488120_102232</name>
</gene>
<evidence type="ECO:0000313" key="6">
    <source>
        <dbReference type="Proteomes" id="UP000199771"/>
    </source>
</evidence>
<dbReference type="EMBL" id="FOOC01000002">
    <property type="protein sequence ID" value="SFF33286.1"/>
    <property type="molecule type" value="Genomic_DNA"/>
</dbReference>
<dbReference type="Pfam" id="PF25954">
    <property type="entry name" value="Beta-barrel_RND_2"/>
    <property type="match status" value="1"/>
</dbReference>
<dbReference type="NCBIfam" id="TIGR01730">
    <property type="entry name" value="RND_mfp"/>
    <property type="match status" value="1"/>
</dbReference>
<comment type="similarity">
    <text evidence="1">Belongs to the membrane fusion protein (MFP) (TC 8.A.1) family.</text>
</comment>
<dbReference type="Gene3D" id="1.10.287.470">
    <property type="entry name" value="Helix hairpin bin"/>
    <property type="match status" value="1"/>
</dbReference>
<feature type="domain" description="YknX-like C-terminal permuted SH3-like" evidence="4">
    <location>
        <begin position="298"/>
        <end position="365"/>
    </location>
</feature>
<dbReference type="Pfam" id="PF25989">
    <property type="entry name" value="YknX_C"/>
    <property type="match status" value="1"/>
</dbReference>
<protein>
    <submittedName>
        <fullName evidence="5">Membrane fusion protein, multidrug efflux system</fullName>
    </submittedName>
</protein>
<accession>A0A1I2HXC8</accession>
<proteinExistence type="inferred from homology"/>
<dbReference type="Gene3D" id="2.40.30.170">
    <property type="match status" value="1"/>
</dbReference>
<dbReference type="PANTHER" id="PTHR30469">
    <property type="entry name" value="MULTIDRUG RESISTANCE PROTEIN MDTA"/>
    <property type="match status" value="1"/>
</dbReference>